<proteinExistence type="predicted"/>
<feature type="transmembrane region" description="Helical" evidence="1">
    <location>
        <begin position="188"/>
        <end position="210"/>
    </location>
</feature>
<feature type="transmembrane region" description="Helical" evidence="1">
    <location>
        <begin position="307"/>
        <end position="327"/>
    </location>
</feature>
<gene>
    <name evidence="2" type="ORF">Pla100_56840</name>
</gene>
<dbReference type="RefSeq" id="WP_146581991.1">
    <property type="nucleotide sequence ID" value="NZ_SJPM01000020.1"/>
</dbReference>
<feature type="transmembrane region" description="Helical" evidence="1">
    <location>
        <begin position="443"/>
        <end position="465"/>
    </location>
</feature>
<feature type="transmembrane region" description="Helical" evidence="1">
    <location>
        <begin position="471"/>
        <end position="489"/>
    </location>
</feature>
<feature type="transmembrane region" description="Helical" evidence="1">
    <location>
        <begin position="333"/>
        <end position="354"/>
    </location>
</feature>
<keyword evidence="3" id="KW-1185">Reference proteome</keyword>
<accession>A0A5C5ZPV2</accession>
<reference evidence="2 3" key="1">
    <citation type="submission" date="2019-02" db="EMBL/GenBank/DDBJ databases">
        <title>Deep-cultivation of Planctomycetes and their phenomic and genomic characterization uncovers novel biology.</title>
        <authorList>
            <person name="Wiegand S."/>
            <person name="Jogler M."/>
            <person name="Boedeker C."/>
            <person name="Pinto D."/>
            <person name="Vollmers J."/>
            <person name="Rivas-Marin E."/>
            <person name="Kohn T."/>
            <person name="Peeters S.H."/>
            <person name="Heuer A."/>
            <person name="Rast P."/>
            <person name="Oberbeckmann S."/>
            <person name="Bunk B."/>
            <person name="Jeske O."/>
            <person name="Meyerdierks A."/>
            <person name="Storesund J.E."/>
            <person name="Kallscheuer N."/>
            <person name="Luecker S."/>
            <person name="Lage O.M."/>
            <person name="Pohl T."/>
            <person name="Merkel B.J."/>
            <person name="Hornburger P."/>
            <person name="Mueller R.-W."/>
            <person name="Bruemmer F."/>
            <person name="Labrenz M."/>
            <person name="Spormann A.M."/>
            <person name="Op Den Camp H."/>
            <person name="Overmann J."/>
            <person name="Amann R."/>
            <person name="Jetten M.S.M."/>
            <person name="Mascher T."/>
            <person name="Medema M.H."/>
            <person name="Devos D.P."/>
            <person name="Kaster A.-K."/>
            <person name="Ovreas L."/>
            <person name="Rohde M."/>
            <person name="Galperin M.Y."/>
            <person name="Jogler C."/>
        </authorList>
    </citation>
    <scope>NUCLEOTIDE SEQUENCE [LARGE SCALE GENOMIC DNA]</scope>
    <source>
        <strain evidence="2 3">Pla100</strain>
    </source>
</reference>
<evidence type="ECO:0000313" key="2">
    <source>
        <dbReference type="EMBL" id="TWT89216.1"/>
    </source>
</evidence>
<protein>
    <submittedName>
        <fullName evidence="2">ABC-2 family transporter protein</fullName>
    </submittedName>
</protein>
<dbReference type="OrthoDB" id="222190at2"/>
<dbReference type="AlphaFoldDB" id="A0A5C5ZPV2"/>
<feature type="transmembrane region" description="Helical" evidence="1">
    <location>
        <begin position="416"/>
        <end position="436"/>
    </location>
</feature>
<dbReference type="EMBL" id="SJPM01000020">
    <property type="protein sequence ID" value="TWT89216.1"/>
    <property type="molecule type" value="Genomic_DNA"/>
</dbReference>
<name>A0A5C5ZPV2_9BACT</name>
<feature type="transmembrane region" description="Helical" evidence="1">
    <location>
        <begin position="116"/>
        <end position="140"/>
    </location>
</feature>
<dbReference type="Pfam" id="PF12730">
    <property type="entry name" value="ABC2_membrane_4"/>
    <property type="match status" value="1"/>
</dbReference>
<keyword evidence="1" id="KW-0812">Transmembrane</keyword>
<feature type="transmembrane region" description="Helical" evidence="1">
    <location>
        <begin position="509"/>
        <end position="529"/>
    </location>
</feature>
<sequence length="855" mass="96597">MSSISFHDRVRESNGEYQVAAVRRRPGVFFSLLWKDARLAAPMWTVAMLGTAGLFLLAAMLRWYLGEWVVERSAFSALWVLLPNLIALGLPAALISGENDDRTLDWLRTIPISHRIVVASKMLISLAAWLTVLVWTSLWFAISHAVFVFRDTPIITTDEIAPLIGYGLALLGCGLIAAWWVRRPIVAILVTAAMIVAVSVFANLGVRWMLVGDAFSKYPIPDPTTGQLMAIYIIAALTYATMVGICTLLGRRRFTGATDESSPQWLLSLSISRLTHGFPSGRSLASFPTNARPTARKALLWQQTRQTGWVMILAAIVCVAVCGTWLTTEDSEARGYSAGLALPAAQLLLGLMVFSGDRRHSRWLFLGERGISSNLIWWTRLRPILAVSLSISLLFALTLMITRTTSERLDPNLPDALSYMVIIAMFTLVMFMGTCLGQWFTRLPIAIFASPILVVLWFYLALWLLQSLPERTVIVWLIPSVAVFAYSTWRLTPRILEGQRGVVVWGRGLSHAAIAMGVLFVGSLFQWLITLPPAMPQWRAEMLLTSGPDYGSSEFGEMRESLDIKDSIIWWERPIVPLSRVDVAELQNKLSKELDEQNEIGRHIAMEQVVTLLLYDDDSQDANRFPESVDRNTIEQMQLESIEIALKWANAIRYEASWRHSSLYQLLEVAEPLERFAVQALTNFAFRHDYEHHPTGEQTTVEPTKQAKRFANLVRQIPSSERRRRSRRQSLIHEYQQFHQQLQWDHPSKVHRSLPFFAGFSIVTRLDPLGFDRIRAVRHLDIAVRLTLRSLERGLPRWSTAEHEELIEAWRKVFPGGRSARIGGLTGEEFPVFTINSEEEISELRNIAGTLLGND</sequence>
<comment type="caution">
    <text evidence="2">The sequence shown here is derived from an EMBL/GenBank/DDBJ whole genome shotgun (WGS) entry which is preliminary data.</text>
</comment>
<feature type="transmembrane region" description="Helical" evidence="1">
    <location>
        <begin position="77"/>
        <end position="95"/>
    </location>
</feature>
<evidence type="ECO:0000313" key="3">
    <source>
        <dbReference type="Proteomes" id="UP000316213"/>
    </source>
</evidence>
<feature type="transmembrane region" description="Helical" evidence="1">
    <location>
        <begin position="160"/>
        <end position="181"/>
    </location>
</feature>
<keyword evidence="1" id="KW-1133">Transmembrane helix</keyword>
<dbReference type="Proteomes" id="UP000316213">
    <property type="component" value="Unassembled WGS sequence"/>
</dbReference>
<evidence type="ECO:0000256" key="1">
    <source>
        <dbReference type="SAM" id="Phobius"/>
    </source>
</evidence>
<feature type="transmembrane region" description="Helical" evidence="1">
    <location>
        <begin position="384"/>
        <end position="404"/>
    </location>
</feature>
<organism evidence="2 3">
    <name type="scientific">Neorhodopirellula pilleata</name>
    <dbReference type="NCBI Taxonomy" id="2714738"/>
    <lineage>
        <taxon>Bacteria</taxon>
        <taxon>Pseudomonadati</taxon>
        <taxon>Planctomycetota</taxon>
        <taxon>Planctomycetia</taxon>
        <taxon>Pirellulales</taxon>
        <taxon>Pirellulaceae</taxon>
        <taxon>Neorhodopirellula</taxon>
    </lineage>
</organism>
<feature type="transmembrane region" description="Helical" evidence="1">
    <location>
        <begin position="230"/>
        <end position="250"/>
    </location>
</feature>
<feature type="transmembrane region" description="Helical" evidence="1">
    <location>
        <begin position="43"/>
        <end position="65"/>
    </location>
</feature>
<keyword evidence="1" id="KW-0472">Membrane</keyword>